<dbReference type="InterPro" id="IPR032805">
    <property type="entry name" value="Wax_synthase_dom"/>
</dbReference>
<feature type="transmembrane region" description="Helical" evidence="10">
    <location>
        <begin position="302"/>
        <end position="321"/>
    </location>
</feature>
<dbReference type="Proteomes" id="UP001174677">
    <property type="component" value="Chromosome 8"/>
</dbReference>
<dbReference type="EMBL" id="JARPOI010000008">
    <property type="protein sequence ID" value="KAJ9174574.1"/>
    <property type="molecule type" value="Genomic_DNA"/>
</dbReference>
<comment type="subcellular location">
    <subcellularLocation>
        <location evidence="1">Membrane</location>
        <topology evidence="1">Multi-pass membrane protein</topology>
    </subcellularLocation>
</comment>
<feature type="transmembrane region" description="Helical" evidence="10">
    <location>
        <begin position="36"/>
        <end position="53"/>
    </location>
</feature>
<keyword evidence="6" id="KW-0443">Lipid metabolism</keyword>
<proteinExistence type="inferred from homology"/>
<name>A0ABQ9M2S0_HEVBR</name>
<gene>
    <name evidence="12" type="ORF">P3X46_013209</name>
</gene>
<keyword evidence="5 10" id="KW-1133">Transmembrane helix</keyword>
<evidence type="ECO:0000256" key="9">
    <source>
        <dbReference type="SAM" id="MobiDB-lite"/>
    </source>
</evidence>
<evidence type="ECO:0000256" key="1">
    <source>
        <dbReference type="ARBA" id="ARBA00004141"/>
    </source>
</evidence>
<feature type="transmembrane region" description="Helical" evidence="10">
    <location>
        <begin position="270"/>
        <end position="290"/>
    </location>
</feature>
<sequence>MEDEISKFLKVWLTVFASLFYCYAIGKQFPQGKTRFLLLLPIVCLFLYLPLHLSTIHLGGMTAFFIAWLANFKLLLFAFGKGPLSSQNASISLPSFLTFACLPIKIQENPPPKKQNNQNPSSKMSRKAEKSPLNYAIKGILLAIFVRVYDYSDHIHPNIILFLYGLHMYFFLEIVLAMLAYLVRTILGFQLEPPFNDPYLSSSLQDFWGRRWNRITNGILRPTVYEPTLNISTHVMGREWAPIPAILATFFVSAIMHELIFYYIGGVRPTWQVTWFFIFHGFCLVIEIVLKKAIKGRWQLPDLISGILVVGFIVVTGYWLFFPQFLHQCKADVRALEEIAALGAFVKNSFRTFFWPKSAKWVD</sequence>
<feature type="region of interest" description="Disordered" evidence="9">
    <location>
        <begin position="108"/>
        <end position="128"/>
    </location>
</feature>
<keyword evidence="4 10" id="KW-0812">Transmembrane</keyword>
<evidence type="ECO:0000256" key="5">
    <source>
        <dbReference type="ARBA" id="ARBA00022989"/>
    </source>
</evidence>
<evidence type="ECO:0000256" key="4">
    <source>
        <dbReference type="ARBA" id="ARBA00022692"/>
    </source>
</evidence>
<evidence type="ECO:0000256" key="10">
    <source>
        <dbReference type="SAM" id="Phobius"/>
    </source>
</evidence>
<comment type="caution">
    <text evidence="12">The sequence shown here is derived from an EMBL/GenBank/DDBJ whole genome shotgun (WGS) entry which is preliminary data.</text>
</comment>
<feature type="domain" description="Wax synthase" evidence="11">
    <location>
        <begin position="192"/>
        <end position="278"/>
    </location>
</feature>
<dbReference type="PIRSF" id="PIRSF037006">
    <property type="entry name" value="Wax_synthase"/>
    <property type="match status" value="1"/>
</dbReference>
<feature type="transmembrane region" description="Helical" evidence="10">
    <location>
        <begin position="132"/>
        <end position="149"/>
    </location>
</feature>
<dbReference type="Pfam" id="PF13813">
    <property type="entry name" value="MBOAT_2"/>
    <property type="match status" value="1"/>
</dbReference>
<evidence type="ECO:0000256" key="8">
    <source>
        <dbReference type="ARBA" id="ARBA00023315"/>
    </source>
</evidence>
<dbReference type="PANTHER" id="PTHR31595:SF51">
    <property type="entry name" value="WAX SYNTHASE DOMAIN-CONTAINING PROTEIN"/>
    <property type="match status" value="1"/>
</dbReference>
<accession>A0ABQ9M2S0</accession>
<keyword evidence="8" id="KW-0012">Acyltransferase</keyword>
<feature type="transmembrane region" description="Helical" evidence="10">
    <location>
        <begin position="6"/>
        <end position="24"/>
    </location>
</feature>
<dbReference type="InterPro" id="IPR044851">
    <property type="entry name" value="Wax_synthase"/>
</dbReference>
<dbReference type="PANTHER" id="PTHR31595">
    <property type="entry name" value="LONG-CHAIN-ALCOHOL O-FATTY-ACYLTRANSFERASE 3-RELATED"/>
    <property type="match status" value="1"/>
</dbReference>
<feature type="transmembrane region" description="Helical" evidence="10">
    <location>
        <begin position="161"/>
        <end position="183"/>
    </location>
</feature>
<reference evidence="12 13" key="1">
    <citation type="journal article" date="2023" name="Plant Biotechnol. J.">
        <title>Chromosome-level wild Hevea brasiliensis genome provides new tools for genomic-assisted breeding and valuable loci to elevate rubber yield.</title>
        <authorList>
            <person name="Cheng H."/>
            <person name="Song X."/>
            <person name="Hu Y."/>
            <person name="Wu T."/>
            <person name="Yang Q."/>
            <person name="An Z."/>
            <person name="Feng S."/>
            <person name="Deng Z."/>
            <person name="Wu W."/>
            <person name="Zeng X."/>
            <person name="Tu M."/>
            <person name="Wang X."/>
            <person name="Huang H."/>
        </authorList>
    </citation>
    <scope>NUCLEOTIDE SEQUENCE [LARGE SCALE GENOMIC DNA]</scope>
    <source>
        <strain evidence="12">MT/VB/25A 57/8</strain>
    </source>
</reference>
<evidence type="ECO:0000259" key="11">
    <source>
        <dbReference type="Pfam" id="PF13813"/>
    </source>
</evidence>
<protein>
    <recommendedName>
        <fullName evidence="11">Wax synthase domain-containing protein</fullName>
    </recommendedName>
</protein>
<evidence type="ECO:0000256" key="7">
    <source>
        <dbReference type="ARBA" id="ARBA00023136"/>
    </source>
</evidence>
<evidence type="ECO:0000256" key="6">
    <source>
        <dbReference type="ARBA" id="ARBA00023098"/>
    </source>
</evidence>
<evidence type="ECO:0000313" key="13">
    <source>
        <dbReference type="Proteomes" id="UP001174677"/>
    </source>
</evidence>
<evidence type="ECO:0000256" key="2">
    <source>
        <dbReference type="ARBA" id="ARBA00007282"/>
    </source>
</evidence>
<evidence type="ECO:0000256" key="3">
    <source>
        <dbReference type="ARBA" id="ARBA00022679"/>
    </source>
</evidence>
<feature type="transmembrane region" description="Helical" evidence="10">
    <location>
        <begin position="245"/>
        <end position="264"/>
    </location>
</feature>
<keyword evidence="7 10" id="KW-0472">Membrane</keyword>
<feature type="compositionally biased region" description="Low complexity" evidence="9">
    <location>
        <begin position="114"/>
        <end position="123"/>
    </location>
</feature>
<keyword evidence="3" id="KW-0808">Transferase</keyword>
<comment type="similarity">
    <text evidence="2">Belongs to the wax synthase family.</text>
</comment>
<evidence type="ECO:0000313" key="12">
    <source>
        <dbReference type="EMBL" id="KAJ9174574.1"/>
    </source>
</evidence>
<feature type="transmembrane region" description="Helical" evidence="10">
    <location>
        <begin position="59"/>
        <end position="79"/>
    </location>
</feature>
<dbReference type="InterPro" id="IPR017088">
    <property type="entry name" value="Wax_synthase_Magnoliopsida"/>
</dbReference>
<organism evidence="12 13">
    <name type="scientific">Hevea brasiliensis</name>
    <name type="common">Para rubber tree</name>
    <name type="synonym">Siphonia brasiliensis</name>
    <dbReference type="NCBI Taxonomy" id="3981"/>
    <lineage>
        <taxon>Eukaryota</taxon>
        <taxon>Viridiplantae</taxon>
        <taxon>Streptophyta</taxon>
        <taxon>Embryophyta</taxon>
        <taxon>Tracheophyta</taxon>
        <taxon>Spermatophyta</taxon>
        <taxon>Magnoliopsida</taxon>
        <taxon>eudicotyledons</taxon>
        <taxon>Gunneridae</taxon>
        <taxon>Pentapetalae</taxon>
        <taxon>rosids</taxon>
        <taxon>fabids</taxon>
        <taxon>Malpighiales</taxon>
        <taxon>Euphorbiaceae</taxon>
        <taxon>Crotonoideae</taxon>
        <taxon>Micrandreae</taxon>
        <taxon>Hevea</taxon>
    </lineage>
</organism>
<keyword evidence="13" id="KW-1185">Reference proteome</keyword>